<dbReference type="STRING" id="3821.A0A151UAG7"/>
<keyword evidence="2" id="KW-1185">Reference proteome</keyword>
<dbReference type="Proteomes" id="UP000075243">
    <property type="component" value="Chromosome 1"/>
</dbReference>
<evidence type="ECO:0000313" key="1">
    <source>
        <dbReference type="EMBL" id="KYP76314.1"/>
    </source>
</evidence>
<dbReference type="EMBL" id="CM003603">
    <property type="protein sequence ID" value="KYP76314.1"/>
    <property type="molecule type" value="Genomic_DNA"/>
</dbReference>
<dbReference type="Gene3D" id="1.20.1250.20">
    <property type="entry name" value="MFS general substrate transporter like domains"/>
    <property type="match status" value="1"/>
</dbReference>
<dbReference type="Gramene" id="C.cajan_19960.t">
    <property type="protein sequence ID" value="C.cajan_19960.t"/>
    <property type="gene ID" value="C.cajan_19960"/>
</dbReference>
<gene>
    <name evidence="1" type="ORF">KK1_020548</name>
</gene>
<accession>A0A151UAG7</accession>
<dbReference type="InterPro" id="IPR036259">
    <property type="entry name" value="MFS_trans_sf"/>
</dbReference>
<protein>
    <submittedName>
        <fullName evidence="1">Sugar carrier protein C</fullName>
    </submittedName>
</protein>
<proteinExistence type="predicted"/>
<dbReference type="AlphaFoldDB" id="A0A151UAG7"/>
<name>A0A151UAG7_CAJCA</name>
<sequence>MVLGWLVPSEIFPLQVQSAAQSINVSTNFFVVVMNIFIYKLLSETKEVPIEEIACGKNTFTEKDLSSRLTSNPTLSVSVIFYYFNL</sequence>
<reference evidence="1 2" key="1">
    <citation type="journal article" date="2012" name="Nat. Biotechnol.">
        <title>Draft genome sequence of pigeonpea (Cajanus cajan), an orphan legume crop of resource-poor farmers.</title>
        <authorList>
            <person name="Varshney R.K."/>
            <person name="Chen W."/>
            <person name="Li Y."/>
            <person name="Bharti A.K."/>
            <person name="Saxena R.K."/>
            <person name="Schlueter J.A."/>
            <person name="Donoghue M.T."/>
            <person name="Azam S."/>
            <person name="Fan G."/>
            <person name="Whaley A.M."/>
            <person name="Farmer A.D."/>
            <person name="Sheridan J."/>
            <person name="Iwata A."/>
            <person name="Tuteja R."/>
            <person name="Penmetsa R.V."/>
            <person name="Wu W."/>
            <person name="Upadhyaya H.D."/>
            <person name="Yang S.P."/>
            <person name="Shah T."/>
            <person name="Saxena K.B."/>
            <person name="Michael T."/>
            <person name="McCombie W.R."/>
            <person name="Yang B."/>
            <person name="Zhang G."/>
            <person name="Yang H."/>
            <person name="Wang J."/>
            <person name="Spillane C."/>
            <person name="Cook D.R."/>
            <person name="May G.D."/>
            <person name="Xu X."/>
            <person name="Jackson S.A."/>
        </authorList>
    </citation>
    <scope>NUCLEOTIDE SEQUENCE [LARGE SCALE GENOMIC DNA]</scope>
    <source>
        <strain evidence="2">cv. Asha</strain>
    </source>
</reference>
<evidence type="ECO:0000313" key="2">
    <source>
        <dbReference type="Proteomes" id="UP000075243"/>
    </source>
</evidence>
<organism evidence="1 2">
    <name type="scientific">Cajanus cajan</name>
    <name type="common">Pigeon pea</name>
    <name type="synonym">Cajanus indicus</name>
    <dbReference type="NCBI Taxonomy" id="3821"/>
    <lineage>
        <taxon>Eukaryota</taxon>
        <taxon>Viridiplantae</taxon>
        <taxon>Streptophyta</taxon>
        <taxon>Embryophyta</taxon>
        <taxon>Tracheophyta</taxon>
        <taxon>Spermatophyta</taxon>
        <taxon>Magnoliopsida</taxon>
        <taxon>eudicotyledons</taxon>
        <taxon>Gunneridae</taxon>
        <taxon>Pentapetalae</taxon>
        <taxon>rosids</taxon>
        <taxon>fabids</taxon>
        <taxon>Fabales</taxon>
        <taxon>Fabaceae</taxon>
        <taxon>Papilionoideae</taxon>
        <taxon>50 kb inversion clade</taxon>
        <taxon>NPAAA clade</taxon>
        <taxon>indigoferoid/millettioid clade</taxon>
        <taxon>Phaseoleae</taxon>
        <taxon>Cajanus</taxon>
    </lineage>
</organism>